<reference evidence="2 3" key="1">
    <citation type="submission" date="2019-01" db="EMBL/GenBank/DDBJ databases">
        <title>Draft genome sequence of Psathyrella aberdarensis IHI B618.</title>
        <authorList>
            <person name="Buettner E."/>
            <person name="Kellner H."/>
        </authorList>
    </citation>
    <scope>NUCLEOTIDE SEQUENCE [LARGE SCALE GENOMIC DNA]</scope>
    <source>
        <strain evidence="2 3">IHI B618</strain>
    </source>
</reference>
<sequence>MSSNSSTQGKPSNSEKSSFPPQTSCHQNPEGTTFFENFVPAGTKLDPNTLPGTGGPEKAIIIRNATVDEFCKFLWVFYNPKFDDYSQANLADWFTVLRLAREWGFKNVKELALRYIKMQEHQIPNIVDRFVAYEKYCPHADTLVLPLYIELIGRDEYPTEAECELLGDSKALKIHRARERCLRASKKAAGGRLDTAQIKVIVIETLGLGGEPAAAMTPDKTQTPPLGSSSKDSKSPPQAATDQATNKESANGDHAKPPSVFGPDYGKHSWGKKTNGASDLT</sequence>
<dbReference type="STRING" id="2316362.A0A4Q2D1I9"/>
<dbReference type="AlphaFoldDB" id="A0A4Q2D1I9"/>
<evidence type="ECO:0008006" key="4">
    <source>
        <dbReference type="Google" id="ProtNLM"/>
    </source>
</evidence>
<proteinExistence type="predicted"/>
<name>A0A4Q2D1I9_9AGAR</name>
<dbReference type="Proteomes" id="UP000290288">
    <property type="component" value="Unassembled WGS sequence"/>
</dbReference>
<comment type="caution">
    <text evidence="2">The sequence shown here is derived from an EMBL/GenBank/DDBJ whole genome shotgun (WGS) entry which is preliminary data.</text>
</comment>
<dbReference type="EMBL" id="SDEE01001181">
    <property type="protein sequence ID" value="RXW12612.1"/>
    <property type="molecule type" value="Genomic_DNA"/>
</dbReference>
<keyword evidence="3" id="KW-1185">Reference proteome</keyword>
<gene>
    <name evidence="2" type="ORF">EST38_g13243</name>
</gene>
<accession>A0A4Q2D1I9</accession>
<protein>
    <recommendedName>
        <fullName evidence="4">BTB domain-containing protein</fullName>
    </recommendedName>
</protein>
<feature type="compositionally biased region" description="Polar residues" evidence="1">
    <location>
        <begin position="219"/>
        <end position="249"/>
    </location>
</feature>
<feature type="region of interest" description="Disordered" evidence="1">
    <location>
        <begin position="1"/>
        <end position="26"/>
    </location>
</feature>
<dbReference type="OrthoDB" id="9997739at2759"/>
<evidence type="ECO:0000256" key="1">
    <source>
        <dbReference type="SAM" id="MobiDB-lite"/>
    </source>
</evidence>
<evidence type="ECO:0000313" key="3">
    <source>
        <dbReference type="Proteomes" id="UP000290288"/>
    </source>
</evidence>
<feature type="region of interest" description="Disordered" evidence="1">
    <location>
        <begin position="211"/>
        <end position="281"/>
    </location>
</feature>
<organism evidence="2 3">
    <name type="scientific">Candolleomyces aberdarensis</name>
    <dbReference type="NCBI Taxonomy" id="2316362"/>
    <lineage>
        <taxon>Eukaryota</taxon>
        <taxon>Fungi</taxon>
        <taxon>Dikarya</taxon>
        <taxon>Basidiomycota</taxon>
        <taxon>Agaricomycotina</taxon>
        <taxon>Agaricomycetes</taxon>
        <taxon>Agaricomycetidae</taxon>
        <taxon>Agaricales</taxon>
        <taxon>Agaricineae</taxon>
        <taxon>Psathyrellaceae</taxon>
        <taxon>Candolleomyces</taxon>
    </lineage>
</organism>
<evidence type="ECO:0000313" key="2">
    <source>
        <dbReference type="EMBL" id="RXW12612.1"/>
    </source>
</evidence>